<comment type="caution">
    <text evidence="1">The sequence shown here is derived from an EMBL/GenBank/DDBJ whole genome shotgun (WGS) entry which is preliminary data.</text>
</comment>
<dbReference type="EMBL" id="CM026425">
    <property type="protein sequence ID" value="KAG0576421.1"/>
    <property type="molecule type" value="Genomic_DNA"/>
</dbReference>
<evidence type="ECO:0000313" key="1">
    <source>
        <dbReference type="EMBL" id="KAG0576421.1"/>
    </source>
</evidence>
<gene>
    <name evidence="1" type="ORF">KC19_5G078400</name>
</gene>
<sequence length="77" mass="9226">MNSWTPDLWTFHSTGRSIWIKLVVSMMVPIVCTQRTANTKGNLNSLSEENCRWNSSRIFEDEFHRYSTFLRFPRQIR</sequence>
<keyword evidence="2" id="KW-1185">Reference proteome</keyword>
<reference evidence="1" key="1">
    <citation type="submission" date="2020-06" db="EMBL/GenBank/DDBJ databases">
        <title>WGS assembly of Ceratodon purpureus strain R40.</title>
        <authorList>
            <person name="Carey S.B."/>
            <person name="Jenkins J."/>
            <person name="Shu S."/>
            <person name="Lovell J.T."/>
            <person name="Sreedasyam A."/>
            <person name="Maumus F."/>
            <person name="Tiley G.P."/>
            <person name="Fernandez-Pozo N."/>
            <person name="Barry K."/>
            <person name="Chen C."/>
            <person name="Wang M."/>
            <person name="Lipzen A."/>
            <person name="Daum C."/>
            <person name="Saski C.A."/>
            <person name="Payton A.C."/>
            <person name="Mcbreen J.C."/>
            <person name="Conrad R.E."/>
            <person name="Kollar L.M."/>
            <person name="Olsson S."/>
            <person name="Huttunen S."/>
            <person name="Landis J.B."/>
            <person name="Wickett N.J."/>
            <person name="Johnson M.G."/>
            <person name="Rensing S.A."/>
            <person name="Grimwood J."/>
            <person name="Schmutz J."/>
            <person name="Mcdaniel S.F."/>
        </authorList>
    </citation>
    <scope>NUCLEOTIDE SEQUENCE</scope>
    <source>
        <strain evidence="1">R40</strain>
    </source>
</reference>
<dbReference type="Proteomes" id="UP000822688">
    <property type="component" value="Chromosome 5"/>
</dbReference>
<name>A0A8T0I0J1_CERPU</name>
<organism evidence="1 2">
    <name type="scientific">Ceratodon purpureus</name>
    <name type="common">Fire moss</name>
    <name type="synonym">Dicranum purpureum</name>
    <dbReference type="NCBI Taxonomy" id="3225"/>
    <lineage>
        <taxon>Eukaryota</taxon>
        <taxon>Viridiplantae</taxon>
        <taxon>Streptophyta</taxon>
        <taxon>Embryophyta</taxon>
        <taxon>Bryophyta</taxon>
        <taxon>Bryophytina</taxon>
        <taxon>Bryopsida</taxon>
        <taxon>Dicranidae</taxon>
        <taxon>Pseudoditrichales</taxon>
        <taxon>Ditrichaceae</taxon>
        <taxon>Ceratodon</taxon>
    </lineage>
</organism>
<dbReference type="AlphaFoldDB" id="A0A8T0I0J1"/>
<accession>A0A8T0I0J1</accession>
<protein>
    <submittedName>
        <fullName evidence="1">Uncharacterized protein</fullName>
    </submittedName>
</protein>
<proteinExistence type="predicted"/>
<evidence type="ECO:0000313" key="2">
    <source>
        <dbReference type="Proteomes" id="UP000822688"/>
    </source>
</evidence>